<dbReference type="AlphaFoldDB" id="A0A0N5BHF5"/>
<dbReference type="Pfam" id="PF01359">
    <property type="entry name" value="Transposase_1"/>
    <property type="match status" value="1"/>
</dbReference>
<protein>
    <submittedName>
        <fullName evidence="2">Transposase</fullName>
    </submittedName>
</protein>
<organism evidence="1 2">
    <name type="scientific">Strongyloides papillosus</name>
    <name type="common">Intestinal threadworm</name>
    <dbReference type="NCBI Taxonomy" id="174720"/>
    <lineage>
        <taxon>Eukaryota</taxon>
        <taxon>Metazoa</taxon>
        <taxon>Ecdysozoa</taxon>
        <taxon>Nematoda</taxon>
        <taxon>Chromadorea</taxon>
        <taxon>Rhabditida</taxon>
        <taxon>Tylenchina</taxon>
        <taxon>Panagrolaimomorpha</taxon>
        <taxon>Strongyloidoidea</taxon>
        <taxon>Strongyloididae</taxon>
        <taxon>Strongyloides</taxon>
    </lineage>
</organism>
<proteinExistence type="predicted"/>
<reference evidence="2" key="1">
    <citation type="submission" date="2017-02" db="UniProtKB">
        <authorList>
            <consortium name="WormBaseParasite"/>
        </authorList>
    </citation>
    <scope>IDENTIFICATION</scope>
</reference>
<name>A0A0N5BHF5_STREA</name>
<evidence type="ECO:0000313" key="1">
    <source>
        <dbReference type="Proteomes" id="UP000046392"/>
    </source>
</evidence>
<evidence type="ECO:0000313" key="2">
    <source>
        <dbReference type="WBParaSite" id="SPAL_0000539700.1"/>
    </source>
</evidence>
<dbReference type="InterPro" id="IPR001888">
    <property type="entry name" value="Transposase_1"/>
</dbReference>
<dbReference type="Gene3D" id="3.30.420.10">
    <property type="entry name" value="Ribonuclease H-like superfamily/Ribonuclease H"/>
    <property type="match status" value="1"/>
</dbReference>
<dbReference type="Proteomes" id="UP000046392">
    <property type="component" value="Unplaced"/>
</dbReference>
<dbReference type="InterPro" id="IPR036397">
    <property type="entry name" value="RNaseH_sf"/>
</dbReference>
<dbReference type="STRING" id="174720.A0A0N5BHF5"/>
<dbReference type="WBParaSite" id="SPAL_0000539700.1">
    <property type="protein sequence ID" value="SPAL_0000539700.1"/>
    <property type="gene ID" value="SPAL_0000539700"/>
</dbReference>
<dbReference type="GO" id="GO:0003676">
    <property type="term" value="F:nucleic acid binding"/>
    <property type="evidence" value="ECO:0007669"/>
    <property type="project" value="InterPro"/>
</dbReference>
<sequence>MVSVWWSAAGIIHYELLKPCETIDSVSYCQLIGKMHQKLSQKRPAV</sequence>
<accession>A0A0N5BHF5</accession>
<keyword evidence="1" id="KW-1185">Reference proteome</keyword>